<dbReference type="Pfam" id="PF00392">
    <property type="entry name" value="GntR"/>
    <property type="match status" value="1"/>
</dbReference>
<dbReference type="PANTHER" id="PTHR43537:SF24">
    <property type="entry name" value="GLUCONATE OPERON TRANSCRIPTIONAL REPRESSOR"/>
    <property type="match status" value="1"/>
</dbReference>
<gene>
    <name evidence="5" type="ORF">H8717_00895</name>
</gene>
<dbReference type="Gene3D" id="1.10.10.10">
    <property type="entry name" value="Winged helix-like DNA-binding domain superfamily/Winged helix DNA-binding domain"/>
    <property type="match status" value="1"/>
</dbReference>
<dbReference type="Gene3D" id="1.20.120.530">
    <property type="entry name" value="GntR ligand-binding domain-like"/>
    <property type="match status" value="1"/>
</dbReference>
<dbReference type="Proteomes" id="UP000658131">
    <property type="component" value="Unassembled WGS sequence"/>
</dbReference>
<reference evidence="5 6" key="1">
    <citation type="submission" date="2020-08" db="EMBL/GenBank/DDBJ databases">
        <title>Genome public.</title>
        <authorList>
            <person name="Liu C."/>
            <person name="Sun Q."/>
        </authorList>
    </citation>
    <scope>NUCLEOTIDE SEQUENCE [LARGE SCALE GENOMIC DNA]</scope>
    <source>
        <strain evidence="5 6">BX1</strain>
    </source>
</reference>
<dbReference type="InterPro" id="IPR011711">
    <property type="entry name" value="GntR_C"/>
</dbReference>
<evidence type="ECO:0000256" key="3">
    <source>
        <dbReference type="ARBA" id="ARBA00023163"/>
    </source>
</evidence>
<proteinExistence type="predicted"/>
<evidence type="ECO:0000313" key="5">
    <source>
        <dbReference type="EMBL" id="MBC8574970.1"/>
    </source>
</evidence>
<keyword evidence="6" id="KW-1185">Reference proteome</keyword>
<keyword evidence="2" id="KW-0238">DNA-binding</keyword>
<dbReference type="InterPro" id="IPR000524">
    <property type="entry name" value="Tscrpt_reg_HTH_GntR"/>
</dbReference>
<accession>A0ABR7NEY4</accession>
<feature type="domain" description="HTH gntR-type" evidence="4">
    <location>
        <begin position="23"/>
        <end position="90"/>
    </location>
</feature>
<evidence type="ECO:0000313" key="6">
    <source>
        <dbReference type="Proteomes" id="UP000658131"/>
    </source>
</evidence>
<evidence type="ECO:0000256" key="1">
    <source>
        <dbReference type="ARBA" id="ARBA00023015"/>
    </source>
</evidence>
<dbReference type="EMBL" id="JACRTB010000002">
    <property type="protein sequence ID" value="MBC8574970.1"/>
    <property type="molecule type" value="Genomic_DNA"/>
</dbReference>
<dbReference type="InterPro" id="IPR036388">
    <property type="entry name" value="WH-like_DNA-bd_sf"/>
</dbReference>
<protein>
    <submittedName>
        <fullName evidence="5">GntR family transcriptional regulator</fullName>
    </submittedName>
</protein>
<keyword evidence="3" id="KW-0804">Transcription</keyword>
<dbReference type="SMART" id="SM00895">
    <property type="entry name" value="FCD"/>
    <property type="match status" value="1"/>
</dbReference>
<dbReference type="RefSeq" id="WP_262398665.1">
    <property type="nucleotide sequence ID" value="NZ_JACRTB010000002.1"/>
</dbReference>
<organism evidence="5 6">
    <name type="scientific">Yanshouia hominis</name>
    <dbReference type="NCBI Taxonomy" id="2763673"/>
    <lineage>
        <taxon>Bacteria</taxon>
        <taxon>Bacillati</taxon>
        <taxon>Bacillota</taxon>
        <taxon>Clostridia</taxon>
        <taxon>Eubacteriales</taxon>
        <taxon>Oscillospiraceae</taxon>
        <taxon>Yanshouia</taxon>
    </lineage>
</organism>
<dbReference type="SMART" id="SM00345">
    <property type="entry name" value="HTH_GNTR"/>
    <property type="match status" value="1"/>
</dbReference>
<dbReference type="PROSITE" id="PS50949">
    <property type="entry name" value="HTH_GNTR"/>
    <property type="match status" value="1"/>
</dbReference>
<sequence length="249" mass="28203">MNPQQNHPGAGDSLFGSDPISSHTYKEQAYRLIKDAIIYRKMKVGVVYSQDGICADMQISRTPVREALLELQQEGYVSILRGRGITIVPLGQKEARDIIEMRRCIEPLGSFLAAQRRSSNQLGNLFSALQEMEKNAGSSDNALMYRLDREFHYHMFQAADNGWLQRTNEQLRDHILRFENQEAFQIVPVLEEHRGVYRAIERGNPAEAAEAMRIHMANSIRRTMSHIVPLREENADPTAAMGILPPVTG</sequence>
<evidence type="ECO:0000256" key="2">
    <source>
        <dbReference type="ARBA" id="ARBA00023125"/>
    </source>
</evidence>
<dbReference type="InterPro" id="IPR008920">
    <property type="entry name" value="TF_FadR/GntR_C"/>
</dbReference>
<name>A0ABR7NEY4_9FIRM</name>
<dbReference type="SUPFAM" id="SSF46785">
    <property type="entry name" value="Winged helix' DNA-binding domain"/>
    <property type="match status" value="1"/>
</dbReference>
<comment type="caution">
    <text evidence="5">The sequence shown here is derived from an EMBL/GenBank/DDBJ whole genome shotgun (WGS) entry which is preliminary data.</text>
</comment>
<keyword evidence="1" id="KW-0805">Transcription regulation</keyword>
<dbReference type="InterPro" id="IPR036390">
    <property type="entry name" value="WH_DNA-bd_sf"/>
</dbReference>
<dbReference type="Pfam" id="PF07729">
    <property type="entry name" value="FCD"/>
    <property type="match status" value="1"/>
</dbReference>
<dbReference type="PANTHER" id="PTHR43537">
    <property type="entry name" value="TRANSCRIPTIONAL REGULATOR, GNTR FAMILY"/>
    <property type="match status" value="1"/>
</dbReference>
<evidence type="ECO:0000259" key="4">
    <source>
        <dbReference type="PROSITE" id="PS50949"/>
    </source>
</evidence>
<dbReference type="SUPFAM" id="SSF48008">
    <property type="entry name" value="GntR ligand-binding domain-like"/>
    <property type="match status" value="1"/>
</dbReference>